<reference evidence="1 2" key="1">
    <citation type="submission" date="2020-04" db="EMBL/GenBank/DDBJ databases">
        <title>MicrobeNet Type strains.</title>
        <authorList>
            <person name="Nicholson A.C."/>
        </authorList>
    </citation>
    <scope>NUCLEOTIDE SEQUENCE [LARGE SCALE GENOMIC DNA]</scope>
    <source>
        <strain evidence="1 2">DSM 44445</strain>
    </source>
</reference>
<dbReference type="RefSeq" id="WP_040724382.1">
    <property type="nucleotide sequence ID" value="NZ_CAWPHS010000024.1"/>
</dbReference>
<sequence>MTTVDVVSKVMVSACLAGIPCRYNGGTKTSAAVLDLVRAGTAVPFCAETAAGLTTPRRPVEIVGGDGHAVLDGDATAVDDTGTDMTRAFIAGARLALDAARENGATTAILTPRSPSCGCGHIYDGTFTGTMRRGDGVTAALLRRNGITVVSPAEVDSSVE</sequence>
<keyword evidence="2" id="KW-1185">Reference proteome</keyword>
<protein>
    <submittedName>
        <fullName evidence="1">DUF523 domain-containing protein</fullName>
    </submittedName>
</protein>
<dbReference type="Proteomes" id="UP000523447">
    <property type="component" value="Unassembled WGS sequence"/>
</dbReference>
<organism evidence="1 2">
    <name type="scientific">Nocardia veterana</name>
    <dbReference type="NCBI Taxonomy" id="132249"/>
    <lineage>
        <taxon>Bacteria</taxon>
        <taxon>Bacillati</taxon>
        <taxon>Actinomycetota</taxon>
        <taxon>Actinomycetes</taxon>
        <taxon>Mycobacteriales</taxon>
        <taxon>Nocardiaceae</taxon>
        <taxon>Nocardia</taxon>
    </lineage>
</organism>
<gene>
    <name evidence="1" type="ORF">HGA07_23000</name>
</gene>
<evidence type="ECO:0000313" key="2">
    <source>
        <dbReference type="Proteomes" id="UP000523447"/>
    </source>
</evidence>
<evidence type="ECO:0000313" key="1">
    <source>
        <dbReference type="EMBL" id="NKY88476.1"/>
    </source>
</evidence>
<dbReference type="PANTHER" id="PTHR30087:SF1">
    <property type="entry name" value="HYPOTHETICAL CYTOSOLIC PROTEIN"/>
    <property type="match status" value="1"/>
</dbReference>
<dbReference type="InterPro" id="IPR007553">
    <property type="entry name" value="2-thiour_desulf"/>
</dbReference>
<dbReference type="AlphaFoldDB" id="A0A7X6RJR8"/>
<comment type="caution">
    <text evidence="1">The sequence shown here is derived from an EMBL/GenBank/DDBJ whole genome shotgun (WGS) entry which is preliminary data.</text>
</comment>
<proteinExistence type="predicted"/>
<dbReference type="EMBL" id="JAAXPE010000030">
    <property type="protein sequence ID" value="NKY88476.1"/>
    <property type="molecule type" value="Genomic_DNA"/>
</dbReference>
<name>A0A7X6RJR8_9NOCA</name>
<accession>A0A7X6RJR8</accession>
<dbReference type="Pfam" id="PF04463">
    <property type="entry name" value="2-thiour_desulf"/>
    <property type="match status" value="1"/>
</dbReference>
<dbReference type="PANTHER" id="PTHR30087">
    <property type="entry name" value="INNER MEMBRANE PROTEIN"/>
    <property type="match status" value="1"/>
</dbReference>